<dbReference type="InterPro" id="IPR035996">
    <property type="entry name" value="4pyrrol_Methylase_sf"/>
</dbReference>
<name>A0A8J7MND7_9RHOB</name>
<evidence type="ECO:0000256" key="4">
    <source>
        <dbReference type="ARBA" id="ARBA00022679"/>
    </source>
</evidence>
<evidence type="ECO:0000313" key="9">
    <source>
        <dbReference type="EMBL" id="MBL4926898.1"/>
    </source>
</evidence>
<dbReference type="PIRSF" id="PIRSF005917">
    <property type="entry name" value="MTase_YraL"/>
    <property type="match status" value="1"/>
</dbReference>
<dbReference type="EC" id="2.1.1.198" evidence="6"/>
<organism evidence="9 10">
    <name type="scientific">Fuscibacter oryzae</name>
    <dbReference type="NCBI Taxonomy" id="2803939"/>
    <lineage>
        <taxon>Bacteria</taxon>
        <taxon>Pseudomonadati</taxon>
        <taxon>Pseudomonadota</taxon>
        <taxon>Alphaproteobacteria</taxon>
        <taxon>Rhodobacterales</taxon>
        <taxon>Paracoccaceae</taxon>
        <taxon>Fuscibacter</taxon>
    </lineage>
</organism>
<comment type="caution">
    <text evidence="9">The sequence shown here is derived from an EMBL/GenBank/DDBJ whole genome shotgun (WGS) entry which is preliminary data.</text>
</comment>
<dbReference type="Gene3D" id="3.40.1010.10">
    <property type="entry name" value="Cobalt-precorrin-4 Transmethylase, Domain 1"/>
    <property type="match status" value="1"/>
</dbReference>
<reference evidence="9" key="1">
    <citation type="submission" date="2021-01" db="EMBL/GenBank/DDBJ databases">
        <title>Genome seq and assembly of Tabrizicola sp. KVB23.</title>
        <authorList>
            <person name="Chhetri G."/>
        </authorList>
    </citation>
    <scope>NUCLEOTIDE SEQUENCE</scope>
    <source>
        <strain evidence="9">KVB23</strain>
    </source>
</reference>
<dbReference type="GO" id="GO:0005737">
    <property type="term" value="C:cytoplasm"/>
    <property type="evidence" value="ECO:0007669"/>
    <property type="project" value="UniProtKB-SubCell"/>
</dbReference>
<dbReference type="AlphaFoldDB" id="A0A8J7MND7"/>
<evidence type="ECO:0000256" key="3">
    <source>
        <dbReference type="ARBA" id="ARBA00022603"/>
    </source>
</evidence>
<dbReference type="GO" id="GO:0070677">
    <property type="term" value="F:rRNA (cytosine-2'-O-)-methyltransferase activity"/>
    <property type="evidence" value="ECO:0007669"/>
    <property type="project" value="UniProtKB-UniRule"/>
</dbReference>
<evidence type="ECO:0000256" key="6">
    <source>
        <dbReference type="HAMAP-Rule" id="MF_01877"/>
    </source>
</evidence>
<evidence type="ECO:0000313" key="10">
    <source>
        <dbReference type="Proteomes" id="UP000619033"/>
    </source>
</evidence>
<dbReference type="SUPFAM" id="SSF53790">
    <property type="entry name" value="Tetrapyrrole methylase"/>
    <property type="match status" value="1"/>
</dbReference>
<dbReference type="InterPro" id="IPR053910">
    <property type="entry name" value="RsmI_HTH"/>
</dbReference>
<comment type="subcellular location">
    <subcellularLocation>
        <location evidence="6">Cytoplasm</location>
    </subcellularLocation>
</comment>
<comment type="function">
    <text evidence="6">Catalyzes the 2'-O-methylation of the ribose of cytidine 1402 (C1402) in 16S rRNA.</text>
</comment>
<evidence type="ECO:0000259" key="8">
    <source>
        <dbReference type="Pfam" id="PF23016"/>
    </source>
</evidence>
<feature type="domain" description="Tetrapyrrole methylase" evidence="7">
    <location>
        <begin position="17"/>
        <end position="219"/>
    </location>
</feature>
<gene>
    <name evidence="6 9" type="primary">rsmI</name>
    <name evidence="9" type="ORF">JI744_02155</name>
</gene>
<keyword evidence="10" id="KW-1185">Reference proteome</keyword>
<keyword evidence="1 6" id="KW-0963">Cytoplasm</keyword>
<dbReference type="PANTHER" id="PTHR46111:SF1">
    <property type="entry name" value="RIBOSOMAL RNA SMALL SUBUNIT METHYLTRANSFERASE I"/>
    <property type="match status" value="1"/>
</dbReference>
<dbReference type="CDD" id="cd11648">
    <property type="entry name" value="RsmI"/>
    <property type="match status" value="1"/>
</dbReference>
<dbReference type="NCBIfam" id="TIGR00096">
    <property type="entry name" value="16S rRNA (cytidine(1402)-2'-O)-methyltransferase"/>
    <property type="match status" value="1"/>
</dbReference>
<accession>A0A8J7MND7</accession>
<dbReference type="PANTHER" id="PTHR46111">
    <property type="entry name" value="RIBOSOMAL RNA SMALL SUBUNIT METHYLTRANSFERASE I"/>
    <property type="match status" value="1"/>
</dbReference>
<dbReference type="Proteomes" id="UP000619033">
    <property type="component" value="Unassembled WGS sequence"/>
</dbReference>
<evidence type="ECO:0000256" key="1">
    <source>
        <dbReference type="ARBA" id="ARBA00022490"/>
    </source>
</evidence>
<evidence type="ECO:0000256" key="5">
    <source>
        <dbReference type="ARBA" id="ARBA00022691"/>
    </source>
</evidence>
<keyword evidence="2 6" id="KW-0698">rRNA processing</keyword>
<keyword evidence="5 6" id="KW-0949">S-adenosyl-L-methionine</keyword>
<keyword evidence="4 6" id="KW-0808">Transferase</keyword>
<dbReference type="Gene3D" id="3.30.950.10">
    <property type="entry name" value="Methyltransferase, Cobalt-precorrin-4 Transmethylase, Domain 2"/>
    <property type="match status" value="1"/>
</dbReference>
<feature type="domain" description="RsmI HTH" evidence="8">
    <location>
        <begin position="244"/>
        <end position="285"/>
    </location>
</feature>
<dbReference type="InterPro" id="IPR008189">
    <property type="entry name" value="rRNA_ssu_MeTfrase_I"/>
</dbReference>
<dbReference type="HAMAP" id="MF_01877">
    <property type="entry name" value="16SrRNA_methyltr_I"/>
    <property type="match status" value="1"/>
</dbReference>
<protein>
    <recommendedName>
        <fullName evidence="6">Ribosomal RNA small subunit methyltransferase I</fullName>
        <ecNumber evidence="6">2.1.1.198</ecNumber>
    </recommendedName>
    <alternativeName>
        <fullName evidence="6">16S rRNA 2'-O-ribose C1402 methyltransferase</fullName>
    </alternativeName>
    <alternativeName>
        <fullName evidence="6">rRNA (cytidine-2'-O-)-methyltransferase RsmI</fullName>
    </alternativeName>
</protein>
<comment type="similarity">
    <text evidence="6">Belongs to the methyltransferase superfamily. RsmI family.</text>
</comment>
<sequence>MTIVKAAAELRPLPPGLHFVSTPIGAARDITLRALDTLASADVLAAEDTRTLRHLMEIHGVPLNGRPMVAYHDHNAGQALPRLLGALAEGKSVAYASEAGTPLVSDPGFELAREAAARGLPVIAAPGPSAVLCALTVSGLPSDRFLFAGFPPNAKSARATFLQELAPVRATLILYESPKRINQLLGDLAQYLGGMRQAAVCRELTKRFEEITRGTLAELVVAFAEREVKGEIVVVVDRGAEVAADAETVEKALDHALQAMSVKDAAAAVAEAYGLPRKEVYRMALLRGRE</sequence>
<evidence type="ECO:0000256" key="2">
    <source>
        <dbReference type="ARBA" id="ARBA00022552"/>
    </source>
</evidence>
<proteinExistence type="inferred from homology"/>
<dbReference type="InterPro" id="IPR014777">
    <property type="entry name" value="4pyrrole_Mease_sub1"/>
</dbReference>
<dbReference type="Pfam" id="PF23016">
    <property type="entry name" value="RsmI_C"/>
    <property type="match status" value="1"/>
</dbReference>
<keyword evidence="3 6" id="KW-0489">Methyltransferase</keyword>
<evidence type="ECO:0000259" key="7">
    <source>
        <dbReference type="Pfam" id="PF00590"/>
    </source>
</evidence>
<dbReference type="RefSeq" id="WP_202657795.1">
    <property type="nucleotide sequence ID" value="NZ_JAESVP010000001.1"/>
</dbReference>
<dbReference type="EMBL" id="JAESVP010000001">
    <property type="protein sequence ID" value="MBL4926898.1"/>
    <property type="molecule type" value="Genomic_DNA"/>
</dbReference>
<dbReference type="Pfam" id="PF00590">
    <property type="entry name" value="TP_methylase"/>
    <property type="match status" value="1"/>
</dbReference>
<dbReference type="InterPro" id="IPR000878">
    <property type="entry name" value="4pyrrol_Mease"/>
</dbReference>
<dbReference type="InterPro" id="IPR014776">
    <property type="entry name" value="4pyrrole_Mease_sub2"/>
</dbReference>
<comment type="catalytic activity">
    <reaction evidence="6">
        <text>cytidine(1402) in 16S rRNA + S-adenosyl-L-methionine = 2'-O-methylcytidine(1402) in 16S rRNA + S-adenosyl-L-homocysteine + H(+)</text>
        <dbReference type="Rhea" id="RHEA:42924"/>
        <dbReference type="Rhea" id="RHEA-COMP:10285"/>
        <dbReference type="Rhea" id="RHEA-COMP:10286"/>
        <dbReference type="ChEBI" id="CHEBI:15378"/>
        <dbReference type="ChEBI" id="CHEBI:57856"/>
        <dbReference type="ChEBI" id="CHEBI:59789"/>
        <dbReference type="ChEBI" id="CHEBI:74495"/>
        <dbReference type="ChEBI" id="CHEBI:82748"/>
        <dbReference type="EC" id="2.1.1.198"/>
    </reaction>
</comment>
<dbReference type="FunFam" id="3.30.950.10:FF:000002">
    <property type="entry name" value="Ribosomal RNA small subunit methyltransferase I"/>
    <property type="match status" value="1"/>
</dbReference>